<reference evidence="1" key="1">
    <citation type="submission" date="2023-10" db="EMBL/GenBank/DDBJ databases">
        <authorList>
            <person name="Rodriguez Cubillos JULIANA M."/>
            <person name="De Vega J."/>
        </authorList>
    </citation>
    <scope>NUCLEOTIDE SEQUENCE</scope>
</reference>
<name>A0ACB0J396_TRIPR</name>
<organism evidence="1 2">
    <name type="scientific">Trifolium pratense</name>
    <name type="common">Red clover</name>
    <dbReference type="NCBI Taxonomy" id="57577"/>
    <lineage>
        <taxon>Eukaryota</taxon>
        <taxon>Viridiplantae</taxon>
        <taxon>Streptophyta</taxon>
        <taxon>Embryophyta</taxon>
        <taxon>Tracheophyta</taxon>
        <taxon>Spermatophyta</taxon>
        <taxon>Magnoliopsida</taxon>
        <taxon>eudicotyledons</taxon>
        <taxon>Gunneridae</taxon>
        <taxon>Pentapetalae</taxon>
        <taxon>rosids</taxon>
        <taxon>fabids</taxon>
        <taxon>Fabales</taxon>
        <taxon>Fabaceae</taxon>
        <taxon>Papilionoideae</taxon>
        <taxon>50 kb inversion clade</taxon>
        <taxon>NPAAA clade</taxon>
        <taxon>Hologalegina</taxon>
        <taxon>IRL clade</taxon>
        <taxon>Trifolieae</taxon>
        <taxon>Trifolium</taxon>
    </lineage>
</organism>
<gene>
    <name evidence="1" type="ORF">MILVUS5_LOCUS8094</name>
</gene>
<sequence>MMTRKFIWKGNSNKGIHLVGWNVVTKSKEDGGLGVRLAREANTAMLGKLVWGLQQQSDKPWVHMLQDKYLHNRPLLNSKRKFGSPIWNSIYKAKLALLDGFYYRIGDGNSSFWYTPWIFKDPLCKSLDYVAIQDSQLRLKDVFFNDSWHLNQLYTPLPIDIKNLISNFHPMLNVGVPDCFTWNGSLDGVYTASSGYSWLLKKKQENPNNKSWKWIWNLRAPEKIKFFIWCICHNSIPTLDMLHHRHLAQSNICSRCLANVETTLHCLRDCPDAARIWDAIGFRNGEFYSQMNLDLWLINNVKGSGAQLFVAALWWNWRARNIVCVGKENISLYKIVLEVHKLADIIHSCFPGSIQTNDSMRWISWHPSRQEGYVLNVDGSCLGTSSRTGFGGLIRRSDGSWIIGFSGYLGLKDNTFTELMTIYHGLKIARDLGFSSILCYSDSQTVLDLILKGHNIYHCYAVVITNIQDMLKLNWDITLSHSLREGNFSADWLAKLGSANDTKIKIWESPPEALKSILLSDALRVLHPRA</sequence>
<dbReference type="Proteomes" id="UP001177021">
    <property type="component" value="Unassembled WGS sequence"/>
</dbReference>
<evidence type="ECO:0000313" key="2">
    <source>
        <dbReference type="Proteomes" id="UP001177021"/>
    </source>
</evidence>
<dbReference type="EMBL" id="CASHSV030000013">
    <property type="protein sequence ID" value="CAJ2637787.1"/>
    <property type="molecule type" value="Genomic_DNA"/>
</dbReference>
<protein>
    <submittedName>
        <fullName evidence="1">Uncharacterized protein</fullName>
    </submittedName>
</protein>
<keyword evidence="2" id="KW-1185">Reference proteome</keyword>
<accession>A0ACB0J396</accession>
<evidence type="ECO:0000313" key="1">
    <source>
        <dbReference type="EMBL" id="CAJ2637787.1"/>
    </source>
</evidence>
<proteinExistence type="predicted"/>
<comment type="caution">
    <text evidence="1">The sequence shown here is derived from an EMBL/GenBank/DDBJ whole genome shotgun (WGS) entry which is preliminary data.</text>
</comment>